<dbReference type="InterPro" id="IPR015422">
    <property type="entry name" value="PyrdxlP-dep_Trfase_small"/>
</dbReference>
<dbReference type="Gene3D" id="3.40.640.10">
    <property type="entry name" value="Type I PLP-dependent aspartate aminotransferase-like (Major domain)"/>
    <property type="match status" value="1"/>
</dbReference>
<evidence type="ECO:0000256" key="4">
    <source>
        <dbReference type="RuleBase" id="RU000481"/>
    </source>
</evidence>
<protein>
    <recommendedName>
        <fullName evidence="4">Aminotransferase</fullName>
        <ecNumber evidence="4">2.6.1.-</ecNumber>
    </recommendedName>
</protein>
<name>A0ABV8CBL2_9GAMM</name>
<dbReference type="RefSeq" id="WP_382340266.1">
    <property type="nucleotide sequence ID" value="NZ_JBHSAB010000001.1"/>
</dbReference>
<dbReference type="InterPro" id="IPR015424">
    <property type="entry name" value="PyrdxlP-dep_Trfase"/>
</dbReference>
<dbReference type="InterPro" id="IPR050881">
    <property type="entry name" value="LL-DAP_aminotransferase"/>
</dbReference>
<keyword evidence="2 4" id="KW-0032">Aminotransferase</keyword>
<evidence type="ECO:0000259" key="5">
    <source>
        <dbReference type="Pfam" id="PF00155"/>
    </source>
</evidence>
<comment type="cofactor">
    <cofactor evidence="1 4">
        <name>pyridoxal 5'-phosphate</name>
        <dbReference type="ChEBI" id="CHEBI:597326"/>
    </cofactor>
</comment>
<dbReference type="InterPro" id="IPR004839">
    <property type="entry name" value="Aminotransferase_I/II_large"/>
</dbReference>
<gene>
    <name evidence="6" type="primary">alaC</name>
    <name evidence="6" type="ORF">ACFORL_01135</name>
</gene>
<dbReference type="InterPro" id="IPR004838">
    <property type="entry name" value="NHTrfase_class1_PyrdxlP-BS"/>
</dbReference>
<evidence type="ECO:0000313" key="6">
    <source>
        <dbReference type="EMBL" id="MFC3907683.1"/>
    </source>
</evidence>
<dbReference type="Gene3D" id="3.90.1150.10">
    <property type="entry name" value="Aspartate Aminotransferase, domain 1"/>
    <property type="match status" value="1"/>
</dbReference>
<accession>A0ABV8CBL2</accession>
<evidence type="ECO:0000256" key="3">
    <source>
        <dbReference type="ARBA" id="ARBA00022679"/>
    </source>
</evidence>
<dbReference type="Proteomes" id="UP001595758">
    <property type="component" value="Unassembled WGS sequence"/>
</dbReference>
<dbReference type="InterPro" id="IPR015421">
    <property type="entry name" value="PyrdxlP-dep_Trfase_major"/>
</dbReference>
<dbReference type="NCBIfam" id="NF006033">
    <property type="entry name" value="PRK08175.1"/>
    <property type="match status" value="1"/>
</dbReference>
<dbReference type="GO" id="GO:0004021">
    <property type="term" value="F:L-alanine:2-oxoglutarate aminotransferase activity"/>
    <property type="evidence" value="ECO:0007669"/>
    <property type="project" value="UniProtKB-EC"/>
</dbReference>
<reference evidence="7" key="1">
    <citation type="journal article" date="2019" name="Int. J. Syst. Evol. Microbiol.">
        <title>The Global Catalogue of Microorganisms (GCM) 10K type strain sequencing project: providing services to taxonomists for standard genome sequencing and annotation.</title>
        <authorList>
            <consortium name="The Broad Institute Genomics Platform"/>
            <consortium name="The Broad Institute Genome Sequencing Center for Infectious Disease"/>
            <person name="Wu L."/>
            <person name="Ma J."/>
        </authorList>
    </citation>
    <scope>NUCLEOTIDE SEQUENCE [LARGE SCALE GENOMIC DNA]</scope>
    <source>
        <strain evidence="7">CCUG 59858</strain>
    </source>
</reference>
<dbReference type="PANTHER" id="PTHR42832:SF1">
    <property type="entry name" value="GLUTAMATE-PYRUVATE AMINOTRANSFERASE ALAC"/>
    <property type="match status" value="1"/>
</dbReference>
<dbReference type="EC" id="2.6.1.-" evidence="4"/>
<evidence type="ECO:0000256" key="2">
    <source>
        <dbReference type="ARBA" id="ARBA00022576"/>
    </source>
</evidence>
<dbReference type="CDD" id="cd00609">
    <property type="entry name" value="AAT_like"/>
    <property type="match status" value="1"/>
</dbReference>
<organism evidence="6 7">
    <name type="scientific">Legionella dresdenensis</name>
    <dbReference type="NCBI Taxonomy" id="450200"/>
    <lineage>
        <taxon>Bacteria</taxon>
        <taxon>Pseudomonadati</taxon>
        <taxon>Pseudomonadota</taxon>
        <taxon>Gammaproteobacteria</taxon>
        <taxon>Legionellales</taxon>
        <taxon>Legionellaceae</taxon>
        <taxon>Legionella</taxon>
    </lineage>
</organism>
<feature type="domain" description="Aminotransferase class I/classII large" evidence="5">
    <location>
        <begin position="31"/>
        <end position="360"/>
    </location>
</feature>
<comment type="caution">
    <text evidence="6">The sequence shown here is derived from an EMBL/GenBank/DDBJ whole genome shotgun (WGS) entry which is preliminary data.</text>
</comment>
<keyword evidence="3 4" id="KW-0808">Transferase</keyword>
<dbReference type="EMBL" id="JBHSAB010000001">
    <property type="protein sequence ID" value="MFC3907683.1"/>
    <property type="molecule type" value="Genomic_DNA"/>
</dbReference>
<keyword evidence="7" id="KW-1185">Reference proteome</keyword>
<evidence type="ECO:0000313" key="7">
    <source>
        <dbReference type="Proteomes" id="UP001595758"/>
    </source>
</evidence>
<dbReference type="PROSITE" id="PS00105">
    <property type="entry name" value="AA_TRANSFER_CLASS_1"/>
    <property type="match status" value="1"/>
</dbReference>
<dbReference type="SUPFAM" id="SSF53383">
    <property type="entry name" value="PLP-dependent transferases"/>
    <property type="match status" value="1"/>
</dbReference>
<sequence length="396" mass="44561">MSQFPRIQRLPPYVFNVMTQLKSEARARGEDVIDFGMGNPDRPTPQHIVDKLVETALRPDTHRYSMSKGIPRLRRAMANWYKKHYDVVLDSEKQVLTTIGSKEGLAHLALAISGPGDTILVPDPAYPIHTYGFIIAGANVEQIPLIDENQFLQSVEESIEKNWPKPKALVINFPANPSTHCVEYEFFERVIALAKKHNIWVIHDLAYADIVFDGYKAPSILQVPGAIDIAIETYSMSKSYNMPGWRVGFACGNEELVAALARIKSYLDYGTFTPIQVAAIAALEGPDDCVEEIRQLYEKRRNVLCEGLQEIGWPVEKPKATMFVWAKIPEFYSSMGSLEFAKYLLKEAHVSVSPGIGFGPQGDAYVRFGLIENNHRTRQALRNIKVLFKKDGYKAS</sequence>
<proteinExistence type="inferred from homology"/>
<evidence type="ECO:0000256" key="1">
    <source>
        <dbReference type="ARBA" id="ARBA00001933"/>
    </source>
</evidence>
<dbReference type="PANTHER" id="PTHR42832">
    <property type="entry name" value="AMINO ACID AMINOTRANSFERASE"/>
    <property type="match status" value="1"/>
</dbReference>
<comment type="similarity">
    <text evidence="4">Belongs to the class-I pyridoxal-phosphate-dependent aminotransferase family.</text>
</comment>
<dbReference type="Pfam" id="PF00155">
    <property type="entry name" value="Aminotran_1_2"/>
    <property type="match status" value="1"/>
</dbReference>